<organism evidence="3 4">
    <name type="scientific">Nocardioides alpinus</name>
    <dbReference type="NCBI Taxonomy" id="748909"/>
    <lineage>
        <taxon>Bacteria</taxon>
        <taxon>Bacillati</taxon>
        <taxon>Actinomycetota</taxon>
        <taxon>Actinomycetes</taxon>
        <taxon>Propionibacteriales</taxon>
        <taxon>Nocardioidaceae</taxon>
        <taxon>Nocardioides</taxon>
    </lineage>
</organism>
<evidence type="ECO:0000313" key="3">
    <source>
        <dbReference type="EMBL" id="SFB08313.1"/>
    </source>
</evidence>
<accession>A0A1I0Y833</accession>
<evidence type="ECO:0000313" key="2">
    <source>
        <dbReference type="EMBL" id="PKH39053.1"/>
    </source>
</evidence>
<dbReference type="AlphaFoldDB" id="A0A1I0Y833"/>
<keyword evidence="1" id="KW-0378">Hydrolase</keyword>
<dbReference type="EMBL" id="FOKC01000003">
    <property type="protein sequence ID" value="SFB08313.1"/>
    <property type="molecule type" value="Genomic_DNA"/>
</dbReference>
<dbReference type="Pfam" id="PF00300">
    <property type="entry name" value="His_Phos_1"/>
    <property type="match status" value="1"/>
</dbReference>
<dbReference type="STRING" id="748909.SAMN05192575_103251"/>
<dbReference type="RefSeq" id="WP_091197547.1">
    <property type="nucleotide sequence ID" value="NZ_FOKC01000003.1"/>
</dbReference>
<name>A0A1I0Y833_9ACTN</name>
<dbReference type="EMBL" id="PJBV01000032">
    <property type="protein sequence ID" value="PKH39053.1"/>
    <property type="molecule type" value="Genomic_DNA"/>
</dbReference>
<dbReference type="InterPro" id="IPR051021">
    <property type="entry name" value="Mito_Ser/Thr_phosphatase"/>
</dbReference>
<gene>
    <name evidence="2" type="ORF">CXG46_15125</name>
    <name evidence="3" type="ORF">SAMN05192575_103251</name>
</gene>
<dbReference type="Proteomes" id="UP000199113">
    <property type="component" value="Unassembled WGS sequence"/>
</dbReference>
<dbReference type="InterPro" id="IPR029033">
    <property type="entry name" value="His_PPase_superfam"/>
</dbReference>
<sequence length="222" mass="23759">MSRILLVRHGQASFGAADYDNLSPTGHEQSRVLGAALAARGITADVVVAGEMTRHAQTAAAVLDGSGWTADVDVDAGWNEFDHLQVLAVHDQPTSVEGESEKVAFQRWFEEATLRWTSGEHDALYDESFAAFTSRVEAALTRLVDALPRKGTAVVLTSGGPIAWAAASLLAEDDRARTDLWLRLNPVSINTGVSTVVCGASGTTLVTFNAHDHLSSELLTYR</sequence>
<evidence type="ECO:0000256" key="1">
    <source>
        <dbReference type="ARBA" id="ARBA00022801"/>
    </source>
</evidence>
<protein>
    <submittedName>
        <fullName evidence="3">Broad specificity phosphatase PhoE</fullName>
    </submittedName>
    <submittedName>
        <fullName evidence="2">Histidine phosphatase family protein</fullName>
    </submittedName>
</protein>
<dbReference type="CDD" id="cd07067">
    <property type="entry name" value="HP_PGM_like"/>
    <property type="match status" value="1"/>
</dbReference>
<reference evidence="2 5" key="2">
    <citation type="submission" date="2017-12" db="EMBL/GenBank/DDBJ databases">
        <title>Pharmacopeia of the Arctic Ocean.</title>
        <authorList>
            <person name="Collins E."/>
            <person name="Ducluzeau A.-L."/>
        </authorList>
    </citation>
    <scope>NUCLEOTIDE SEQUENCE [LARGE SCALE GENOMIC DNA]</scope>
    <source>
        <strain evidence="2 5">DSM 23325</strain>
    </source>
</reference>
<dbReference type="SMART" id="SM00855">
    <property type="entry name" value="PGAM"/>
    <property type="match status" value="1"/>
</dbReference>
<dbReference type="InterPro" id="IPR013078">
    <property type="entry name" value="His_Pase_superF_clade-1"/>
</dbReference>
<evidence type="ECO:0000313" key="4">
    <source>
        <dbReference type="Proteomes" id="UP000199113"/>
    </source>
</evidence>
<dbReference type="PANTHER" id="PTHR20935:SF0">
    <property type="entry name" value="SERINE_THREONINE-PROTEIN PHOSPHATASE PGAM5, MITOCHONDRIAL"/>
    <property type="match status" value="1"/>
</dbReference>
<keyword evidence="5" id="KW-1185">Reference proteome</keyword>
<dbReference type="GO" id="GO:0016787">
    <property type="term" value="F:hydrolase activity"/>
    <property type="evidence" value="ECO:0007669"/>
    <property type="project" value="UniProtKB-KW"/>
</dbReference>
<evidence type="ECO:0000313" key="5">
    <source>
        <dbReference type="Proteomes" id="UP000233565"/>
    </source>
</evidence>
<proteinExistence type="predicted"/>
<reference evidence="3" key="1">
    <citation type="submission" date="2016-10" db="EMBL/GenBank/DDBJ databases">
        <authorList>
            <person name="de Groot N.N."/>
        </authorList>
    </citation>
    <scope>NUCLEOTIDE SEQUENCE [LARGE SCALE GENOMIC DNA]</scope>
    <source>
        <strain evidence="3">CGMCC 1.10697</strain>
    </source>
</reference>
<dbReference type="SUPFAM" id="SSF53254">
    <property type="entry name" value="Phosphoglycerate mutase-like"/>
    <property type="match status" value="1"/>
</dbReference>
<dbReference type="Proteomes" id="UP000233565">
    <property type="component" value="Unassembled WGS sequence"/>
</dbReference>
<dbReference type="Gene3D" id="3.40.50.1240">
    <property type="entry name" value="Phosphoglycerate mutase-like"/>
    <property type="match status" value="1"/>
</dbReference>
<dbReference type="OrthoDB" id="280692at2"/>
<dbReference type="PANTHER" id="PTHR20935">
    <property type="entry name" value="PHOSPHOGLYCERATE MUTASE-RELATED"/>
    <property type="match status" value="1"/>
</dbReference>